<accession>A0A231GPD4</accession>
<reference evidence="3" key="1">
    <citation type="submission" date="2016-10" db="EMBL/GenBank/DDBJ databases">
        <authorList>
            <person name="Varghese N."/>
            <person name="Submissions S."/>
        </authorList>
    </citation>
    <scope>NUCLEOTIDE SEQUENCE [LARGE SCALE GENOMIC DNA]</scope>
    <source>
        <strain evidence="3">BS3660</strain>
    </source>
</reference>
<gene>
    <name evidence="2" type="ORF">SAMN04490187_3145</name>
</gene>
<keyword evidence="1" id="KW-0732">Signal</keyword>
<feature type="signal peptide" evidence="1">
    <location>
        <begin position="1"/>
        <end position="26"/>
    </location>
</feature>
<keyword evidence="3" id="KW-1185">Reference proteome</keyword>
<evidence type="ECO:0008006" key="4">
    <source>
        <dbReference type="Google" id="ProtNLM"/>
    </source>
</evidence>
<evidence type="ECO:0000313" key="3">
    <source>
        <dbReference type="Proteomes" id="UP000198542"/>
    </source>
</evidence>
<dbReference type="InterPro" id="IPR010752">
    <property type="entry name" value="DUF1329"/>
</dbReference>
<name>A0A231GPD4_PSEJE</name>
<protein>
    <recommendedName>
        <fullName evidence="4">DUF1329 domain-containing protein</fullName>
    </recommendedName>
</protein>
<dbReference type="Proteomes" id="UP000198542">
    <property type="component" value="Unassembled WGS sequence"/>
</dbReference>
<dbReference type="EMBL" id="FNTC01000002">
    <property type="protein sequence ID" value="SEC09540.1"/>
    <property type="molecule type" value="Genomic_DNA"/>
</dbReference>
<dbReference type="Pfam" id="PF07044">
    <property type="entry name" value="DUF1329"/>
    <property type="match status" value="1"/>
</dbReference>
<dbReference type="AlphaFoldDB" id="A0A231GPD4"/>
<dbReference type="Gene3D" id="2.50.20.10">
    <property type="entry name" value="Lipoprotein localisation LolA/LolB/LppX"/>
    <property type="match status" value="1"/>
</dbReference>
<feature type="chain" id="PRO_5030040309" description="DUF1329 domain-containing protein" evidence="1">
    <location>
        <begin position="27"/>
        <end position="453"/>
    </location>
</feature>
<sequence>MISRIKFSAAYFFIMSAIAFSASAMATGVDDLGKSLTPFGAERAGNADKTIPAWEGGYTTVDPSYQKGGKRGDPFAADKPLFSITSKNMAQYADKLSDGVKEMFKRYPDTYRMDIYPTRRTAAAPQWVYDNTAKNAVNAKLVEGSAGPMPEGAYGGIPFPIPKNGDEAMWNHLLSWSGTSITRDARFYLMTADGQQVMTTDGKAIQEMPYYFQDGSAQTFDGDYWMIRLLNIGPPIRAGEQAMDRANLNADKSQTHIYLAGQRRVRKVPNSCCDTPAPSTAGVMAYDELSVYKGRLNRFNWKLVGKKELYIPYNTNKFFTAGKPEDVLGKRHLNPDVLRWELHRVWVVEANLKPGERHQMVKSRYYLDEDTWQALLGDRWDASGQLAKTLWALPAVMPDIPAQASVSSGFYDFMSGTWFVLDLLTGQSSQWGIVERFKKSDFSPTVMAGQGVR</sequence>
<evidence type="ECO:0000256" key="1">
    <source>
        <dbReference type="SAM" id="SignalP"/>
    </source>
</evidence>
<evidence type="ECO:0000313" key="2">
    <source>
        <dbReference type="EMBL" id="SEC09540.1"/>
    </source>
</evidence>
<organism evidence="2 3">
    <name type="scientific">Pseudomonas jessenii</name>
    <dbReference type="NCBI Taxonomy" id="77298"/>
    <lineage>
        <taxon>Bacteria</taxon>
        <taxon>Pseudomonadati</taxon>
        <taxon>Pseudomonadota</taxon>
        <taxon>Gammaproteobacteria</taxon>
        <taxon>Pseudomonadales</taxon>
        <taxon>Pseudomonadaceae</taxon>
        <taxon>Pseudomonas</taxon>
    </lineage>
</organism>
<proteinExistence type="predicted"/>